<comment type="caution">
    <text evidence="1">The sequence shown here is derived from an EMBL/GenBank/DDBJ whole genome shotgun (WGS) entry which is preliminary data.</text>
</comment>
<dbReference type="EMBL" id="JARBHB010000003">
    <property type="protein sequence ID" value="KAJ8889463.1"/>
    <property type="molecule type" value="Genomic_DNA"/>
</dbReference>
<accession>A0ABQ9I0E5</accession>
<evidence type="ECO:0000313" key="1">
    <source>
        <dbReference type="EMBL" id="KAJ8889463.1"/>
    </source>
</evidence>
<protein>
    <submittedName>
        <fullName evidence="1">Uncharacterized protein</fullName>
    </submittedName>
</protein>
<organism evidence="1 2">
    <name type="scientific">Dryococelus australis</name>
    <dbReference type="NCBI Taxonomy" id="614101"/>
    <lineage>
        <taxon>Eukaryota</taxon>
        <taxon>Metazoa</taxon>
        <taxon>Ecdysozoa</taxon>
        <taxon>Arthropoda</taxon>
        <taxon>Hexapoda</taxon>
        <taxon>Insecta</taxon>
        <taxon>Pterygota</taxon>
        <taxon>Neoptera</taxon>
        <taxon>Polyneoptera</taxon>
        <taxon>Phasmatodea</taxon>
        <taxon>Verophasmatodea</taxon>
        <taxon>Anareolatae</taxon>
        <taxon>Phasmatidae</taxon>
        <taxon>Eurycanthinae</taxon>
        <taxon>Dryococelus</taxon>
    </lineage>
</organism>
<sequence>MVKRALELASDGSNGTVVASDTDSIVMLLADTTDEMEMGVLCACTNIKCDQVNDLREIQDNIEESKDSVIFCHAVYDTATFFS</sequence>
<evidence type="ECO:0000313" key="2">
    <source>
        <dbReference type="Proteomes" id="UP001159363"/>
    </source>
</evidence>
<keyword evidence="2" id="KW-1185">Reference proteome</keyword>
<dbReference type="Proteomes" id="UP001159363">
    <property type="component" value="Chromosome 3"/>
</dbReference>
<reference evidence="1 2" key="1">
    <citation type="submission" date="2023-02" db="EMBL/GenBank/DDBJ databases">
        <title>LHISI_Scaffold_Assembly.</title>
        <authorList>
            <person name="Stuart O.P."/>
            <person name="Cleave R."/>
            <person name="Magrath M.J.L."/>
            <person name="Mikheyev A.S."/>
        </authorList>
    </citation>
    <scope>NUCLEOTIDE SEQUENCE [LARGE SCALE GENOMIC DNA]</scope>
    <source>
        <strain evidence="1">Daus_M_001</strain>
        <tissue evidence="1">Leg muscle</tissue>
    </source>
</reference>
<proteinExistence type="predicted"/>
<gene>
    <name evidence="1" type="ORF">PR048_008962</name>
</gene>
<name>A0ABQ9I0E5_9NEOP</name>